<dbReference type="Pfam" id="PF01625">
    <property type="entry name" value="PMSR"/>
    <property type="match status" value="1"/>
</dbReference>
<comment type="catalytic activity">
    <reaction evidence="6">
        <text>[thioredoxin]-disulfide + L-methionine + H2O = L-methionine (S)-S-oxide + [thioredoxin]-dithiol</text>
        <dbReference type="Rhea" id="RHEA:19993"/>
        <dbReference type="Rhea" id="RHEA-COMP:10698"/>
        <dbReference type="Rhea" id="RHEA-COMP:10700"/>
        <dbReference type="ChEBI" id="CHEBI:15377"/>
        <dbReference type="ChEBI" id="CHEBI:29950"/>
        <dbReference type="ChEBI" id="CHEBI:50058"/>
        <dbReference type="ChEBI" id="CHEBI:57844"/>
        <dbReference type="ChEBI" id="CHEBI:58772"/>
        <dbReference type="EC" id="1.8.4.11"/>
    </reaction>
</comment>
<dbReference type="GO" id="GO:0008113">
    <property type="term" value="F:peptide-methionine (S)-S-oxide reductase activity"/>
    <property type="evidence" value="ECO:0007669"/>
    <property type="project" value="UniProtKB-EC"/>
</dbReference>
<evidence type="ECO:0000259" key="7">
    <source>
        <dbReference type="Pfam" id="PF01625"/>
    </source>
</evidence>
<dbReference type="AlphaFoldDB" id="A0A9P4MLK5"/>
<evidence type="ECO:0000256" key="4">
    <source>
        <dbReference type="ARBA" id="ARBA00030643"/>
    </source>
</evidence>
<evidence type="ECO:0000313" key="8">
    <source>
        <dbReference type="EMBL" id="KAF2151826.1"/>
    </source>
</evidence>
<dbReference type="GO" id="GO:0034599">
    <property type="term" value="P:cellular response to oxidative stress"/>
    <property type="evidence" value="ECO:0007669"/>
    <property type="project" value="UniProtKB-ARBA"/>
</dbReference>
<keyword evidence="3" id="KW-0560">Oxidoreductase</keyword>
<accession>A0A9P4MLK5</accession>
<protein>
    <recommendedName>
        <fullName evidence="2">peptide-methionine (S)-S-oxide reductase</fullName>
        <ecNumber evidence="2">1.8.4.11</ecNumber>
    </recommendedName>
    <alternativeName>
        <fullName evidence="4">Peptide-methionine (S)-S-oxide reductase</fullName>
    </alternativeName>
</protein>
<dbReference type="EMBL" id="ML996087">
    <property type="protein sequence ID" value="KAF2151826.1"/>
    <property type="molecule type" value="Genomic_DNA"/>
</dbReference>
<dbReference type="NCBIfam" id="TIGR00401">
    <property type="entry name" value="msrA"/>
    <property type="match status" value="1"/>
</dbReference>
<dbReference type="PANTHER" id="PTHR43774:SF1">
    <property type="entry name" value="PEPTIDE METHIONINE SULFOXIDE REDUCTASE MSRA 2"/>
    <property type="match status" value="1"/>
</dbReference>
<dbReference type="InterPro" id="IPR002569">
    <property type="entry name" value="Met_Sox_Rdtase_MsrA_dom"/>
</dbReference>
<dbReference type="HAMAP" id="MF_01401">
    <property type="entry name" value="MsrA"/>
    <property type="match status" value="1"/>
</dbReference>
<dbReference type="Gene3D" id="3.30.1060.10">
    <property type="entry name" value="Peptide methionine sulphoxide reductase MsrA"/>
    <property type="match status" value="1"/>
</dbReference>
<dbReference type="SUPFAM" id="SSF55068">
    <property type="entry name" value="Peptide methionine sulfoxide reductase"/>
    <property type="match status" value="1"/>
</dbReference>
<evidence type="ECO:0000313" key="9">
    <source>
        <dbReference type="Proteomes" id="UP000799439"/>
    </source>
</evidence>
<reference evidence="8" key="1">
    <citation type="journal article" date="2020" name="Stud. Mycol.">
        <title>101 Dothideomycetes genomes: a test case for predicting lifestyles and emergence of pathogens.</title>
        <authorList>
            <person name="Haridas S."/>
            <person name="Albert R."/>
            <person name="Binder M."/>
            <person name="Bloem J."/>
            <person name="Labutti K."/>
            <person name="Salamov A."/>
            <person name="Andreopoulos B."/>
            <person name="Baker S."/>
            <person name="Barry K."/>
            <person name="Bills G."/>
            <person name="Bluhm B."/>
            <person name="Cannon C."/>
            <person name="Castanera R."/>
            <person name="Culley D."/>
            <person name="Daum C."/>
            <person name="Ezra D."/>
            <person name="Gonzalez J."/>
            <person name="Henrissat B."/>
            <person name="Kuo A."/>
            <person name="Liang C."/>
            <person name="Lipzen A."/>
            <person name="Lutzoni F."/>
            <person name="Magnuson J."/>
            <person name="Mondo S."/>
            <person name="Nolan M."/>
            <person name="Ohm R."/>
            <person name="Pangilinan J."/>
            <person name="Park H.-J."/>
            <person name="Ramirez L."/>
            <person name="Alfaro M."/>
            <person name="Sun H."/>
            <person name="Tritt A."/>
            <person name="Yoshinaga Y."/>
            <person name="Zwiers L.-H."/>
            <person name="Turgeon B."/>
            <person name="Goodwin S."/>
            <person name="Spatafora J."/>
            <person name="Crous P."/>
            <person name="Grigoriev I."/>
        </authorList>
    </citation>
    <scope>NUCLEOTIDE SEQUENCE</scope>
    <source>
        <strain evidence="8">CBS 260.36</strain>
    </source>
</reference>
<dbReference type="FunFam" id="3.30.1060.10:FF:000006">
    <property type="entry name" value="Peptide methionine sulfoxide reductase"/>
    <property type="match status" value="1"/>
</dbReference>
<comment type="catalytic activity">
    <reaction evidence="5">
        <text>L-methionyl-[protein] + [thioredoxin]-disulfide + H2O = L-methionyl-(S)-S-oxide-[protein] + [thioredoxin]-dithiol</text>
        <dbReference type="Rhea" id="RHEA:14217"/>
        <dbReference type="Rhea" id="RHEA-COMP:10698"/>
        <dbReference type="Rhea" id="RHEA-COMP:10700"/>
        <dbReference type="Rhea" id="RHEA-COMP:12313"/>
        <dbReference type="Rhea" id="RHEA-COMP:12315"/>
        <dbReference type="ChEBI" id="CHEBI:15377"/>
        <dbReference type="ChEBI" id="CHEBI:16044"/>
        <dbReference type="ChEBI" id="CHEBI:29950"/>
        <dbReference type="ChEBI" id="CHEBI:44120"/>
        <dbReference type="ChEBI" id="CHEBI:50058"/>
        <dbReference type="EC" id="1.8.4.11"/>
    </reaction>
</comment>
<dbReference type="PANTHER" id="PTHR43774">
    <property type="entry name" value="PEPTIDE METHIONINE SULFOXIDE REDUCTASE"/>
    <property type="match status" value="1"/>
</dbReference>
<dbReference type="EC" id="1.8.4.11" evidence="2"/>
<dbReference type="InterPro" id="IPR036509">
    <property type="entry name" value="Met_Sox_Rdtase_MsrA_sf"/>
</dbReference>
<evidence type="ECO:0000256" key="2">
    <source>
        <dbReference type="ARBA" id="ARBA00012502"/>
    </source>
</evidence>
<evidence type="ECO:0000256" key="5">
    <source>
        <dbReference type="ARBA" id="ARBA00047806"/>
    </source>
</evidence>
<dbReference type="OrthoDB" id="77405at2759"/>
<organism evidence="8 9">
    <name type="scientific">Myriangium duriaei CBS 260.36</name>
    <dbReference type="NCBI Taxonomy" id="1168546"/>
    <lineage>
        <taxon>Eukaryota</taxon>
        <taxon>Fungi</taxon>
        <taxon>Dikarya</taxon>
        <taxon>Ascomycota</taxon>
        <taxon>Pezizomycotina</taxon>
        <taxon>Dothideomycetes</taxon>
        <taxon>Dothideomycetidae</taxon>
        <taxon>Myriangiales</taxon>
        <taxon>Myriangiaceae</taxon>
        <taxon>Myriangium</taxon>
    </lineage>
</organism>
<comment type="similarity">
    <text evidence="1">Belongs to the MsrA Met sulfoxide reductase family.</text>
</comment>
<proteinExistence type="inferred from homology"/>
<evidence type="ECO:0000256" key="6">
    <source>
        <dbReference type="ARBA" id="ARBA00048782"/>
    </source>
</evidence>
<feature type="domain" description="Peptide methionine sulphoxide reductase MsrA" evidence="7">
    <location>
        <begin position="36"/>
        <end position="190"/>
    </location>
</feature>
<sequence>MSTLINRLLRPFSSTTATHSFTPDTASGLPANHQIATVAAGCFWGVEHLYRKHFPSDAVLDARVGYIGGDTSNPSYRAVCSGRTGHAEALQMTFDPSKVTYRALLEFFYRMHDPTTLDRQGPDTGSQYRSGIFTHGEEQERVAREVTKQVGEQWWKDGKVVTEIIPAGKWWDAEEYHQLYLDRNPGGYECPSHFLRKFPPLQ</sequence>
<evidence type="ECO:0000256" key="3">
    <source>
        <dbReference type="ARBA" id="ARBA00023002"/>
    </source>
</evidence>
<gene>
    <name evidence="8" type="ORF">K461DRAFT_279341</name>
</gene>
<comment type="caution">
    <text evidence="8">The sequence shown here is derived from an EMBL/GenBank/DDBJ whole genome shotgun (WGS) entry which is preliminary data.</text>
</comment>
<keyword evidence="9" id="KW-1185">Reference proteome</keyword>
<name>A0A9P4MLK5_9PEZI</name>
<evidence type="ECO:0000256" key="1">
    <source>
        <dbReference type="ARBA" id="ARBA00005591"/>
    </source>
</evidence>
<dbReference type="Proteomes" id="UP000799439">
    <property type="component" value="Unassembled WGS sequence"/>
</dbReference>